<evidence type="ECO:0000259" key="1">
    <source>
        <dbReference type="Pfam" id="PF01636"/>
    </source>
</evidence>
<dbReference type="Pfam" id="PF01636">
    <property type="entry name" value="APH"/>
    <property type="match status" value="1"/>
</dbReference>
<accession>A0A8J7GEG6</accession>
<evidence type="ECO:0000313" key="3">
    <source>
        <dbReference type="Proteomes" id="UP000622552"/>
    </source>
</evidence>
<dbReference type="InterPro" id="IPR011009">
    <property type="entry name" value="Kinase-like_dom_sf"/>
</dbReference>
<dbReference type="InterPro" id="IPR051678">
    <property type="entry name" value="AGP_Transferase"/>
</dbReference>
<dbReference type="SUPFAM" id="SSF56112">
    <property type="entry name" value="Protein kinase-like (PK-like)"/>
    <property type="match status" value="1"/>
</dbReference>
<proteinExistence type="predicted"/>
<organism evidence="2 3">
    <name type="scientific">Longispora fulva</name>
    <dbReference type="NCBI Taxonomy" id="619741"/>
    <lineage>
        <taxon>Bacteria</taxon>
        <taxon>Bacillati</taxon>
        <taxon>Actinomycetota</taxon>
        <taxon>Actinomycetes</taxon>
        <taxon>Micromonosporales</taxon>
        <taxon>Micromonosporaceae</taxon>
        <taxon>Longispora</taxon>
    </lineage>
</organism>
<name>A0A8J7GEG6_9ACTN</name>
<protein>
    <submittedName>
        <fullName evidence="2">Aminoglycoside phosphotransferase (APT) family kinase protein</fullName>
    </submittedName>
</protein>
<reference evidence="2" key="1">
    <citation type="submission" date="2020-11" db="EMBL/GenBank/DDBJ databases">
        <title>Sequencing the genomes of 1000 actinobacteria strains.</title>
        <authorList>
            <person name="Klenk H.-P."/>
        </authorList>
    </citation>
    <scope>NUCLEOTIDE SEQUENCE</scope>
    <source>
        <strain evidence="2">DSM 45356</strain>
    </source>
</reference>
<feature type="domain" description="Aminoglycoside phosphotransferase" evidence="1">
    <location>
        <begin position="25"/>
        <end position="234"/>
    </location>
</feature>
<dbReference type="RefSeq" id="WP_197005815.1">
    <property type="nucleotide sequence ID" value="NZ_BONS01000012.1"/>
</dbReference>
<keyword evidence="3" id="KW-1185">Reference proteome</keyword>
<evidence type="ECO:0000313" key="2">
    <source>
        <dbReference type="EMBL" id="MBG6139128.1"/>
    </source>
</evidence>
<dbReference type="EMBL" id="JADOUF010000001">
    <property type="protein sequence ID" value="MBG6139128.1"/>
    <property type="molecule type" value="Genomic_DNA"/>
</dbReference>
<dbReference type="Gene3D" id="3.90.1200.10">
    <property type="match status" value="1"/>
</dbReference>
<keyword evidence="2" id="KW-0808">Transferase</keyword>
<comment type="caution">
    <text evidence="2">The sequence shown here is derived from an EMBL/GenBank/DDBJ whole genome shotgun (WGS) entry which is preliminary data.</text>
</comment>
<keyword evidence="2" id="KW-0418">Kinase</keyword>
<dbReference type="Gene3D" id="3.30.200.20">
    <property type="entry name" value="Phosphorylase Kinase, domain 1"/>
    <property type="match status" value="1"/>
</dbReference>
<dbReference type="Proteomes" id="UP000622552">
    <property type="component" value="Unassembled WGS sequence"/>
</dbReference>
<dbReference type="GO" id="GO:0016301">
    <property type="term" value="F:kinase activity"/>
    <property type="evidence" value="ECO:0007669"/>
    <property type="project" value="UniProtKB-KW"/>
</dbReference>
<dbReference type="InterPro" id="IPR002575">
    <property type="entry name" value="Aminoglycoside_PTrfase"/>
</dbReference>
<dbReference type="PANTHER" id="PTHR21310">
    <property type="entry name" value="AMINOGLYCOSIDE PHOSPHOTRANSFERASE-RELATED-RELATED"/>
    <property type="match status" value="1"/>
</dbReference>
<dbReference type="AlphaFoldDB" id="A0A8J7GEG6"/>
<gene>
    <name evidence="2" type="ORF">IW245_005322</name>
</gene>
<sequence length="279" mass="30346">MRAHPPPSDATREWLRKVINADVSTIVPLAGGIAQSVTGVTTSDGREYVLRLWSRPDWRETDPDHSPENEVAALAALAGSGLPVPEVVAVDAHGRHGEFPALLMTRLPGTILSSATHASPEAEPLTAGMLRQLVEAAEVLHTLPVPAVGPYAPYADLTDWEPPSDHPAWDRAFAVAAARPAPTPDVFIHRDYHPGNTLWQDGRLTGIIDWTTAAHGPAGVDLAHLRINLVHAYGQWAADTVLRFAPEHNPYWDIRAVLDMVDAEDESLPAIERYLETLL</sequence>